<protein>
    <recommendedName>
        <fullName evidence="1">Reverse transcriptase Ty1/copia-type domain-containing protein</fullName>
    </recommendedName>
</protein>
<reference evidence="2" key="1">
    <citation type="journal article" date="2007" name="PLoS ONE">
        <title>The first genome sequence of an elite grapevine cultivar (Pinot noir Vitis vinifera L.): coping with a highly heterozygous genome.</title>
        <authorList>
            <person name="Velasco R."/>
            <person name="Zharkikh A."/>
            <person name="Troggio M."/>
            <person name="Cartwright D.A."/>
            <person name="Cestaro A."/>
            <person name="Pruss D."/>
            <person name="Pindo M."/>
            <person name="FitzGerald L.M."/>
            <person name="Vezzulli S."/>
            <person name="Reid J."/>
            <person name="Malacarne G."/>
            <person name="Iliev D."/>
            <person name="Coppola G."/>
            <person name="Wardell B."/>
            <person name="Micheletti D."/>
            <person name="Macalma T."/>
            <person name="Facci M."/>
            <person name="Mitchell J.T."/>
            <person name="Perazzolli M."/>
            <person name="Eldredge G."/>
            <person name="Gatto P."/>
            <person name="Oyzerski R."/>
            <person name="Moretto M."/>
            <person name="Gutin N."/>
            <person name="Stefanini M."/>
            <person name="Chen Y."/>
            <person name="Segala C."/>
            <person name="Davenport C."/>
            <person name="Dematte L."/>
            <person name="Mraz A."/>
            <person name="Battilana J."/>
            <person name="Stormo K."/>
            <person name="Costa F."/>
            <person name="Tao Q."/>
            <person name="Si-Ammour A."/>
            <person name="Harkins T."/>
            <person name="Lackey A."/>
            <person name="Perbost C."/>
            <person name="Taillon B."/>
            <person name="Stella A."/>
            <person name="Solovyev V."/>
            <person name="Fawcett J.A."/>
            <person name="Sterck L."/>
            <person name="Vandepoele K."/>
            <person name="Grando S.M."/>
            <person name="Toppo S."/>
            <person name="Moser C."/>
            <person name="Lanchbury J."/>
            <person name="Bogden R."/>
            <person name="Skolnick M."/>
            <person name="Sgaramella V."/>
            <person name="Bhatnagar S.K."/>
            <person name="Fontana P."/>
            <person name="Gutin A."/>
            <person name="Van de Peer Y."/>
            <person name="Salamini F."/>
            <person name="Viola R."/>
        </authorList>
    </citation>
    <scope>NUCLEOTIDE SEQUENCE</scope>
</reference>
<evidence type="ECO:0000259" key="1">
    <source>
        <dbReference type="Pfam" id="PF07727"/>
    </source>
</evidence>
<dbReference type="AlphaFoldDB" id="A5C809"/>
<accession>A5C809</accession>
<organism evidence="2">
    <name type="scientific">Vitis vinifera</name>
    <name type="common">Grape</name>
    <dbReference type="NCBI Taxonomy" id="29760"/>
    <lineage>
        <taxon>Eukaryota</taxon>
        <taxon>Viridiplantae</taxon>
        <taxon>Streptophyta</taxon>
        <taxon>Embryophyta</taxon>
        <taxon>Tracheophyta</taxon>
        <taxon>Spermatophyta</taxon>
        <taxon>Magnoliopsida</taxon>
        <taxon>eudicotyledons</taxon>
        <taxon>Gunneridae</taxon>
        <taxon>Pentapetalae</taxon>
        <taxon>rosids</taxon>
        <taxon>Vitales</taxon>
        <taxon>Vitaceae</taxon>
        <taxon>Viteae</taxon>
        <taxon>Vitis</taxon>
    </lineage>
</organism>
<name>A5C809_VITVI</name>
<dbReference type="EMBL" id="AM485550">
    <property type="protein sequence ID" value="CAN62177.1"/>
    <property type="molecule type" value="Genomic_DNA"/>
</dbReference>
<proteinExistence type="predicted"/>
<dbReference type="PANTHER" id="PTHR11439:SF486">
    <property type="entry name" value="RLK (RECEPTOR-LIKE KINASE) PROTEIN, PUTATIVE-RELATED"/>
    <property type="match status" value="1"/>
</dbReference>
<dbReference type="InterPro" id="IPR013103">
    <property type="entry name" value="RVT_2"/>
</dbReference>
<evidence type="ECO:0000313" key="2">
    <source>
        <dbReference type="EMBL" id="CAN62177.1"/>
    </source>
</evidence>
<dbReference type="Pfam" id="PF07727">
    <property type="entry name" value="RVT_2"/>
    <property type="match status" value="1"/>
</dbReference>
<sequence>MVSARFRRHSRRAAKSFRNNKLSLQGCEVGFHLEVLSSQLAAYIGQLQKEIHPTVQKGCEITSQQKGDFATLYKMLLSAWSDWLAMAATSSFQLRIEHRLKHWIFEFLSFEMGVTPRAWYEKLTTYFLEKKFERGGVYRTLFINRYKDELLVAHIYVDDIVFRATSSDFTLSFAKEMKTKFEMSMVGELNFFLGLKIRQLKDGIFLSQSKYVRELVNKFGLESTKHPRTPMSTTTELSNDAFGKYVEQKLYRSIIGGLLYLTVSHLDISFSVRACTRYQANPKESHLTIIKRIIRYINETFDYGFLYPYDSSLMVVGYSNVDWVENVEDRKITSGACFFIGDCLVACLSKKQNSISLSIIEVEYIDIGNC</sequence>
<gene>
    <name evidence="2" type="ORF">VITISV_024877</name>
</gene>
<feature type="domain" description="Reverse transcriptase Ty1/copia-type" evidence="1">
    <location>
        <begin position="112"/>
        <end position="231"/>
    </location>
</feature>
<dbReference type="PANTHER" id="PTHR11439">
    <property type="entry name" value="GAG-POL-RELATED RETROTRANSPOSON"/>
    <property type="match status" value="1"/>
</dbReference>